<feature type="compositionally biased region" description="Pro residues" evidence="1">
    <location>
        <begin position="987"/>
        <end position="1000"/>
    </location>
</feature>
<gene>
    <name evidence="2" type="ORF">SCF082_LOCUS42982</name>
</gene>
<feature type="region of interest" description="Disordered" evidence="1">
    <location>
        <begin position="115"/>
        <end position="153"/>
    </location>
</feature>
<feature type="compositionally biased region" description="Low complexity" evidence="1">
    <location>
        <begin position="816"/>
        <end position="825"/>
    </location>
</feature>
<proteinExistence type="predicted"/>
<keyword evidence="3" id="KW-1185">Reference proteome</keyword>
<evidence type="ECO:0000313" key="3">
    <source>
        <dbReference type="Proteomes" id="UP001642464"/>
    </source>
</evidence>
<feature type="compositionally biased region" description="Polar residues" evidence="1">
    <location>
        <begin position="942"/>
        <end position="953"/>
    </location>
</feature>
<feature type="region of interest" description="Disordered" evidence="1">
    <location>
        <begin position="594"/>
        <end position="624"/>
    </location>
</feature>
<feature type="compositionally biased region" description="Low complexity" evidence="1">
    <location>
        <begin position="115"/>
        <end position="125"/>
    </location>
</feature>
<feature type="region of interest" description="Disordered" evidence="1">
    <location>
        <begin position="913"/>
        <end position="1024"/>
    </location>
</feature>
<evidence type="ECO:0000256" key="1">
    <source>
        <dbReference type="SAM" id="MobiDB-lite"/>
    </source>
</evidence>
<feature type="compositionally biased region" description="Polar residues" evidence="1">
    <location>
        <begin position="134"/>
        <end position="147"/>
    </location>
</feature>
<feature type="non-terminal residue" evidence="2">
    <location>
        <position position="1576"/>
    </location>
</feature>
<accession>A0ABP0QSH4</accession>
<feature type="compositionally biased region" description="Polar residues" evidence="1">
    <location>
        <begin position="806"/>
        <end position="815"/>
    </location>
</feature>
<reference evidence="2 3" key="1">
    <citation type="submission" date="2024-02" db="EMBL/GenBank/DDBJ databases">
        <authorList>
            <person name="Chen Y."/>
            <person name="Shah S."/>
            <person name="Dougan E. K."/>
            <person name="Thang M."/>
            <person name="Chan C."/>
        </authorList>
    </citation>
    <scope>NUCLEOTIDE SEQUENCE [LARGE SCALE GENOMIC DNA]</scope>
</reference>
<evidence type="ECO:0000313" key="2">
    <source>
        <dbReference type="EMBL" id="CAK9091230.1"/>
    </source>
</evidence>
<name>A0ABP0QSH4_9DINO</name>
<sequence length="1576" mass="177169">PYNAPRSAGKNAYKWQKKGSQAAYAANDDDPDLQDYEEFYEVDEADAYFGDWPDDPEEVNYEDDELEEILHQGDDMPDVDDPEWEEAYASYLDARRRFAELKTNRGYYPVVALADPSPSSSAQSQRHFAAQCPQKRTTPSNSASPTSKKSKGEHNALMVNFAMKDASSMPNDIHGTIDGGASCMVVGHDNLMQYIEHFSQHHIGPDDFQFRPTVKTLQFGGDRSLDSQWTVHLPICVNGILGRAQTFIVPGSTPLLIGRPILKAIGIQLNFMEDTMKVRDGSWQAIIMGPRNEHLLRLDDGLERLTSTKDYQFDYMLEETYQQLSLEPHASTTEPYTLWHYLELTGLEPPQLTHEQAMNTQDDDNNTDDNSTSDPEDMDEDDDDTLHRRALTDKLVRNFRAHQQHLAQQHKATIEAALQAHAEHRMQFWEIYAGDANLAAAMQAKGYVVRTFDIRSGWDFTNPKHQRELIKLYYLTSPDVIWYAESWYTETLQQLEGHDAHIDQCQYGATLPDHDGIEQYIRKPITLRVTSETLAQLLERTCQDEHYHLPIEGSSPSIGSRAKAAGSYHPQMCQAWADILHYYLQEHYWPNYEPESALHQDTPDSPHEPQAADDEPYDEPQASAEADEHFTNNKGILTRLQEQHFAAAQRTVQRLHRNLGHPTNLELARILKQRNASASIIAAAQQHTCTLCDAHRPPPQVPKSSLRTGGSFNARVQADTVWIHPPTSVQQDGKKPHPVPILSIVDATTKFMTARVIPKEQSDDLAALDSVRGRSTTLYFDLQRSNKRKRSEVLTEDEEDPEPAQEHTTQVEGTSTTPAIADPAATPTDYWDVEEDGLTWHRIHVEPRQRLFVPGNDAPKDQFLDARLTTIRRPNQPRTVLRDDWHAANADRGMPFHWTGSTTFKLRIESGTTMQTDATPQPMLVPESSSDTDMPSAHPAGATSNDAGTTTSPPALAPGDDAPMAPGTGDDPSIEAGTVPPQSAGEPEPPPSMPETPTVPPHQKELYTPATTETFQQRRSRVDRQETLSFYQPATGRVRYGPNREVFDSTRATTSPYTRPTAPDPEEALTLSTFDTDLAKADQLTLPPGWTLENGFLTLEDPRDEWTLHSDKLIRKHYEPRDTMFDPSDPTNGCPLPLHYLSKDRVTRAAGYKETYDRWKQQKDRTTPHLWTGQTIFKILPAYRRLAMDMFYNLNGGHSSYIEQTAPEQTDDNGNTVRHAPLSGLFGLHVDDILGTGNMKCPSFRKFSHCLKKTFNFRTWEENCDMDYCGAKIHRINEHHYEVKHTTYLEKQKPISFEKAPTEQAVSEKQRAMLRGMVGALQWPSTQSSPHLQAMTSQLAGMVSKATVGTLQEANKCLRFAKQYNDVGLKFEGLGSCTDLTFVAYSDAAFASRADLTSQGGHLIMMTNHGVTQGQEGQYHLIDWRSWKLPRVARSSLAAESQAASEASDALLYTSVFWKLIWSPFLALEDSKTPKLKHPPRLVVDAKALYDLLVKQDLQTASQADKQTSIEVLVTRDKLSCAGATTAWVSSELQYADGMTKQAAAGLLAQRLRSHTTCLRPDASFTASKKKSLDQR</sequence>
<protein>
    <submittedName>
        <fullName evidence="2">Copia protein</fullName>
    </submittedName>
</protein>
<dbReference type="Proteomes" id="UP001642464">
    <property type="component" value="Unassembled WGS sequence"/>
</dbReference>
<feature type="compositionally biased region" description="Acidic residues" evidence="1">
    <location>
        <begin position="374"/>
        <end position="384"/>
    </location>
</feature>
<feature type="region of interest" description="Disordered" evidence="1">
    <location>
        <begin position="786"/>
        <end position="825"/>
    </location>
</feature>
<feature type="region of interest" description="Disordered" evidence="1">
    <location>
        <begin position="358"/>
        <end position="384"/>
    </location>
</feature>
<feature type="compositionally biased region" description="Acidic residues" evidence="1">
    <location>
        <begin position="794"/>
        <end position="803"/>
    </location>
</feature>
<dbReference type="EMBL" id="CAXAMM010040126">
    <property type="protein sequence ID" value="CAK9091230.1"/>
    <property type="molecule type" value="Genomic_DNA"/>
</dbReference>
<feature type="compositionally biased region" description="Basic and acidic residues" evidence="1">
    <location>
        <begin position="596"/>
        <end position="607"/>
    </location>
</feature>
<feature type="non-terminal residue" evidence="2">
    <location>
        <position position="1"/>
    </location>
</feature>
<comment type="caution">
    <text evidence="2">The sequence shown here is derived from an EMBL/GenBank/DDBJ whole genome shotgun (WGS) entry which is preliminary data.</text>
</comment>
<organism evidence="2 3">
    <name type="scientific">Durusdinium trenchii</name>
    <dbReference type="NCBI Taxonomy" id="1381693"/>
    <lineage>
        <taxon>Eukaryota</taxon>
        <taxon>Sar</taxon>
        <taxon>Alveolata</taxon>
        <taxon>Dinophyceae</taxon>
        <taxon>Suessiales</taxon>
        <taxon>Symbiodiniaceae</taxon>
        <taxon>Durusdinium</taxon>
    </lineage>
</organism>